<keyword evidence="2" id="KW-1185">Reference proteome</keyword>
<gene>
    <name evidence="3" type="primary">LOC108849752</name>
</gene>
<evidence type="ECO:0000313" key="2">
    <source>
        <dbReference type="Proteomes" id="UP000504610"/>
    </source>
</evidence>
<dbReference type="RefSeq" id="XP_018478854.1">
    <property type="nucleotide sequence ID" value="XM_018623352.2"/>
</dbReference>
<reference evidence="2" key="1">
    <citation type="journal article" date="2019" name="Database">
        <title>The radish genome database (RadishGD): an integrated information resource for radish genomics.</title>
        <authorList>
            <person name="Yu H.J."/>
            <person name="Baek S."/>
            <person name="Lee Y.J."/>
            <person name="Cho A."/>
            <person name="Mun J.H."/>
        </authorList>
    </citation>
    <scope>NUCLEOTIDE SEQUENCE [LARGE SCALE GENOMIC DNA]</scope>
    <source>
        <strain evidence="2">cv. WK10039</strain>
    </source>
</reference>
<name>A0A6J0N341_RAPSA</name>
<organism evidence="2 3">
    <name type="scientific">Raphanus sativus</name>
    <name type="common">Radish</name>
    <name type="synonym">Raphanus raphanistrum var. sativus</name>
    <dbReference type="NCBI Taxonomy" id="3726"/>
    <lineage>
        <taxon>Eukaryota</taxon>
        <taxon>Viridiplantae</taxon>
        <taxon>Streptophyta</taxon>
        <taxon>Embryophyta</taxon>
        <taxon>Tracheophyta</taxon>
        <taxon>Spermatophyta</taxon>
        <taxon>Magnoliopsida</taxon>
        <taxon>eudicotyledons</taxon>
        <taxon>Gunneridae</taxon>
        <taxon>Pentapetalae</taxon>
        <taxon>rosids</taxon>
        <taxon>malvids</taxon>
        <taxon>Brassicales</taxon>
        <taxon>Brassicaceae</taxon>
        <taxon>Brassiceae</taxon>
        <taxon>Raphanus</taxon>
    </lineage>
</organism>
<evidence type="ECO:0000256" key="1">
    <source>
        <dbReference type="SAM" id="MobiDB-lite"/>
    </source>
</evidence>
<feature type="compositionally biased region" description="Basic residues" evidence="1">
    <location>
        <begin position="86"/>
        <end position="95"/>
    </location>
</feature>
<dbReference type="Proteomes" id="UP000504610">
    <property type="component" value="Chromosome 4"/>
</dbReference>
<proteinExistence type="predicted"/>
<sequence>MNGYGRKDRRNSSYMSSDDSDSDCEAQPDHMVSRFVGNVAETVVQPFEIATKMVVNPLFNFLFSPPKHEKKTKHGRHEDAYYGGHRMQHNGSHGKKYQDRFMAPQVPPNCDSVNPSHGNGRAVVQASNICQGQY</sequence>
<dbReference type="AlphaFoldDB" id="A0A6J0N341"/>
<protein>
    <submittedName>
        <fullName evidence="3">Uncharacterized protein LOC108849752</fullName>
    </submittedName>
</protein>
<accession>A0A6J0N341</accession>
<evidence type="ECO:0000313" key="3">
    <source>
        <dbReference type="RefSeq" id="XP_018478854.1"/>
    </source>
</evidence>
<dbReference type="GeneID" id="108849752"/>
<dbReference type="OrthoDB" id="10528063at2759"/>
<reference evidence="3" key="2">
    <citation type="submission" date="2025-08" db="UniProtKB">
        <authorList>
            <consortium name="RefSeq"/>
        </authorList>
    </citation>
    <scope>IDENTIFICATION</scope>
    <source>
        <tissue evidence="3">Leaf</tissue>
    </source>
</reference>
<feature type="region of interest" description="Disordered" evidence="1">
    <location>
        <begin position="1"/>
        <end position="29"/>
    </location>
</feature>
<feature type="region of interest" description="Disordered" evidence="1">
    <location>
        <begin position="65"/>
        <end position="95"/>
    </location>
</feature>
<dbReference type="KEGG" id="rsz:108849752"/>